<proteinExistence type="predicted"/>
<dbReference type="PRINTS" id="PR00401">
    <property type="entry name" value="SH2DOMAIN"/>
</dbReference>
<evidence type="ECO:0000256" key="3">
    <source>
        <dbReference type="PROSITE-ProRule" id="PRU00191"/>
    </source>
</evidence>
<gene>
    <name evidence="8" type="primary">SLA2</name>
</gene>
<evidence type="ECO:0000313" key="8">
    <source>
        <dbReference type="Ensembl" id="ENSMMNP00015004677.1"/>
    </source>
</evidence>
<feature type="region of interest" description="Disordered" evidence="5">
    <location>
        <begin position="1"/>
        <end position="32"/>
    </location>
</feature>
<dbReference type="Gene3D" id="3.30.505.10">
    <property type="entry name" value="SH2 domain"/>
    <property type="match status" value="1"/>
</dbReference>
<dbReference type="SMART" id="SM00252">
    <property type="entry name" value="SH2"/>
    <property type="match status" value="1"/>
</dbReference>
<evidence type="ECO:0000313" key="9">
    <source>
        <dbReference type="Proteomes" id="UP000694561"/>
    </source>
</evidence>
<dbReference type="GO" id="GO:0005794">
    <property type="term" value="C:Golgi apparatus"/>
    <property type="evidence" value="ECO:0007669"/>
    <property type="project" value="Ensembl"/>
</dbReference>
<dbReference type="FunFam" id="2.30.30.40:FF:000224">
    <property type="entry name" value="Src like adaptor 2"/>
    <property type="match status" value="1"/>
</dbReference>
<dbReference type="PANTHER" id="PTHR46037">
    <property type="entry name" value="PROTEIN ENHANCER OF SEVENLESS 2B"/>
    <property type="match status" value="1"/>
</dbReference>
<evidence type="ECO:0000256" key="4">
    <source>
        <dbReference type="PROSITE-ProRule" id="PRU00192"/>
    </source>
</evidence>
<dbReference type="InterPro" id="IPR036028">
    <property type="entry name" value="SH3-like_dom_sf"/>
</dbReference>
<dbReference type="GO" id="GO:0005886">
    <property type="term" value="C:plasma membrane"/>
    <property type="evidence" value="ECO:0007669"/>
    <property type="project" value="Ensembl"/>
</dbReference>
<evidence type="ECO:0000256" key="5">
    <source>
        <dbReference type="SAM" id="MobiDB-lite"/>
    </source>
</evidence>
<reference evidence="8" key="2">
    <citation type="submission" date="2025-09" db="UniProtKB">
        <authorList>
            <consortium name="Ensembl"/>
        </authorList>
    </citation>
    <scope>IDENTIFICATION</scope>
</reference>
<evidence type="ECO:0000256" key="1">
    <source>
        <dbReference type="ARBA" id="ARBA00022443"/>
    </source>
</evidence>
<dbReference type="GO" id="GO:0035591">
    <property type="term" value="F:signaling adaptor activity"/>
    <property type="evidence" value="ECO:0007669"/>
    <property type="project" value="Ensembl"/>
</dbReference>
<keyword evidence="2 3" id="KW-0727">SH2 domain</keyword>
<sequence length="295" mass="32449">MGSQPSRGKALPSPSLSPCVQGQGPEPMQAERSKAKAVALGSFPVGEQAELSLRLGEPLTIISEDGDWWTVLSDISGREYIFPSIHVAKISHGWLYEGLSREKAEELLLLPGNPGGAFLIRESQTRRGCYSLSVRLSRPASWDRIRHYKIQRLDNGWLYISPRLTFPSLQALVDHYSGMAIPYLHENRLGCGSLGKIVIPSDTLPAGEYLGRRGTSPLSMPVPVPRNTARKPQVHLVPTEPRRCPVLVQASASPATVVLSQSPQWLAQFSPQEQGPELLLLWNSVDSQHFLVPVL</sequence>
<dbReference type="AlphaFoldDB" id="A0A8C6F2I7"/>
<dbReference type="PROSITE" id="PS50002">
    <property type="entry name" value="SH3"/>
    <property type="match status" value="1"/>
</dbReference>
<dbReference type="GO" id="GO:0005770">
    <property type="term" value="C:late endosome"/>
    <property type="evidence" value="ECO:0007669"/>
    <property type="project" value="Ensembl"/>
</dbReference>
<name>A0A8C6F2I7_MONMO</name>
<dbReference type="GO" id="GO:0050849">
    <property type="term" value="P:negative regulation of calcium-mediated signaling"/>
    <property type="evidence" value="ECO:0007669"/>
    <property type="project" value="Ensembl"/>
</dbReference>
<dbReference type="GO" id="GO:0050860">
    <property type="term" value="P:negative regulation of T cell receptor signaling pathway"/>
    <property type="evidence" value="ECO:0007669"/>
    <property type="project" value="Ensembl"/>
</dbReference>
<dbReference type="SMART" id="SM00326">
    <property type="entry name" value="SH3"/>
    <property type="match status" value="1"/>
</dbReference>
<dbReference type="InterPro" id="IPR036860">
    <property type="entry name" value="SH2_dom_sf"/>
</dbReference>
<organism evidence="8 9">
    <name type="scientific">Monodon monoceros</name>
    <name type="common">Narwhal</name>
    <name type="synonym">Ceratodon monodon</name>
    <dbReference type="NCBI Taxonomy" id="40151"/>
    <lineage>
        <taxon>Eukaryota</taxon>
        <taxon>Metazoa</taxon>
        <taxon>Chordata</taxon>
        <taxon>Craniata</taxon>
        <taxon>Vertebrata</taxon>
        <taxon>Euteleostomi</taxon>
        <taxon>Mammalia</taxon>
        <taxon>Eutheria</taxon>
        <taxon>Laurasiatheria</taxon>
        <taxon>Artiodactyla</taxon>
        <taxon>Whippomorpha</taxon>
        <taxon>Cetacea</taxon>
        <taxon>Odontoceti</taxon>
        <taxon>Monodontidae</taxon>
        <taxon>Monodon</taxon>
    </lineage>
</organism>
<dbReference type="Pfam" id="PF00018">
    <property type="entry name" value="SH3_1"/>
    <property type="match status" value="1"/>
</dbReference>
<dbReference type="InterPro" id="IPR043539">
    <property type="entry name" value="Grb2-like"/>
</dbReference>
<protein>
    <submittedName>
        <fullName evidence="8">Src like adaptor 2</fullName>
    </submittedName>
</protein>
<accession>A0A8C6F2I7</accession>
<dbReference type="GO" id="GO:0005654">
    <property type="term" value="C:nucleoplasm"/>
    <property type="evidence" value="ECO:0007669"/>
    <property type="project" value="Ensembl"/>
</dbReference>
<reference evidence="8" key="1">
    <citation type="submission" date="2025-08" db="UniProtKB">
        <authorList>
            <consortium name="Ensembl"/>
        </authorList>
    </citation>
    <scope>IDENTIFICATION</scope>
</reference>
<evidence type="ECO:0000256" key="2">
    <source>
        <dbReference type="ARBA" id="ARBA00022999"/>
    </source>
</evidence>
<dbReference type="GO" id="GO:0000122">
    <property type="term" value="P:negative regulation of transcription by RNA polymerase II"/>
    <property type="evidence" value="ECO:0007669"/>
    <property type="project" value="Ensembl"/>
</dbReference>
<dbReference type="InterPro" id="IPR001452">
    <property type="entry name" value="SH3_domain"/>
</dbReference>
<dbReference type="Pfam" id="PF00017">
    <property type="entry name" value="SH2"/>
    <property type="match status" value="1"/>
</dbReference>
<dbReference type="SUPFAM" id="SSF50044">
    <property type="entry name" value="SH3-domain"/>
    <property type="match status" value="1"/>
</dbReference>
<dbReference type="SUPFAM" id="SSF55550">
    <property type="entry name" value="SH2 domain"/>
    <property type="match status" value="1"/>
</dbReference>
<dbReference type="GeneTree" id="ENSGT00940000160331"/>
<dbReference type="InterPro" id="IPR000980">
    <property type="entry name" value="SH2"/>
</dbReference>
<dbReference type="Ensembl" id="ENSMMNT00015005142.1">
    <property type="protein sequence ID" value="ENSMMNP00015004677.1"/>
    <property type="gene ID" value="ENSMMNG00015003533.1"/>
</dbReference>
<dbReference type="GO" id="GO:0042110">
    <property type="term" value="P:T cell activation"/>
    <property type="evidence" value="ECO:0007669"/>
    <property type="project" value="Ensembl"/>
</dbReference>
<dbReference type="Proteomes" id="UP000694561">
    <property type="component" value="Unplaced"/>
</dbReference>
<dbReference type="Gene3D" id="2.30.30.40">
    <property type="entry name" value="SH3 Domains"/>
    <property type="match status" value="1"/>
</dbReference>
<feature type="domain" description="SH3" evidence="7">
    <location>
        <begin position="32"/>
        <end position="92"/>
    </location>
</feature>
<feature type="domain" description="SH2" evidence="6">
    <location>
        <begin position="94"/>
        <end position="201"/>
    </location>
</feature>
<dbReference type="PROSITE" id="PS50001">
    <property type="entry name" value="SH2"/>
    <property type="match status" value="1"/>
</dbReference>
<evidence type="ECO:0000259" key="6">
    <source>
        <dbReference type="PROSITE" id="PS50001"/>
    </source>
</evidence>
<keyword evidence="9" id="KW-1185">Reference proteome</keyword>
<evidence type="ECO:0000259" key="7">
    <source>
        <dbReference type="PROSITE" id="PS50002"/>
    </source>
</evidence>
<keyword evidence="1 4" id="KW-0728">SH3 domain</keyword>